<evidence type="ECO:0000259" key="2">
    <source>
        <dbReference type="Pfam" id="PF13511"/>
    </source>
</evidence>
<dbReference type="InterPro" id="IPR025392">
    <property type="entry name" value="DUF4124"/>
</dbReference>
<keyword evidence="1" id="KW-0732">Signal</keyword>
<dbReference type="RefSeq" id="WP_204734057.1">
    <property type="nucleotide sequence ID" value="NZ_JAVDWE010000007.1"/>
</dbReference>
<reference evidence="3 4" key="1">
    <citation type="submission" date="2023-07" db="EMBL/GenBank/DDBJ databases">
        <title>Sorghum-associated microbial communities from plants grown in Nebraska, USA.</title>
        <authorList>
            <person name="Schachtman D."/>
        </authorList>
    </citation>
    <scope>NUCLEOTIDE SEQUENCE [LARGE SCALE GENOMIC DNA]</scope>
    <source>
        <strain evidence="3 4">BE240</strain>
    </source>
</reference>
<dbReference type="Pfam" id="PF13511">
    <property type="entry name" value="DUF4124"/>
    <property type="match status" value="1"/>
</dbReference>
<evidence type="ECO:0000313" key="3">
    <source>
        <dbReference type="EMBL" id="MDR7095042.1"/>
    </source>
</evidence>
<name>A0ABU1VC55_9BURK</name>
<protein>
    <recommendedName>
        <fullName evidence="2">DUF4124 domain-containing protein</fullName>
    </recommendedName>
</protein>
<proteinExistence type="predicted"/>
<feature type="signal peptide" evidence="1">
    <location>
        <begin position="1"/>
        <end position="20"/>
    </location>
</feature>
<sequence>MKIHTLAVILTLAVPLAATAAEVYRWVDDHGQVVYGTVVPERYRSKAVPASTPLPPGISACEARWHRYMASAACFDQYRVVGGGLKAEAYKRCTEVPQPEPCT</sequence>
<feature type="domain" description="DUF4124" evidence="2">
    <location>
        <begin position="11"/>
        <end position="54"/>
    </location>
</feature>
<comment type="caution">
    <text evidence="3">The sequence shown here is derived from an EMBL/GenBank/DDBJ whole genome shotgun (WGS) entry which is preliminary data.</text>
</comment>
<dbReference type="EMBL" id="JAVDWE010000007">
    <property type="protein sequence ID" value="MDR7095042.1"/>
    <property type="molecule type" value="Genomic_DNA"/>
</dbReference>
<evidence type="ECO:0000313" key="4">
    <source>
        <dbReference type="Proteomes" id="UP001265550"/>
    </source>
</evidence>
<gene>
    <name evidence="3" type="ORF">J2X09_002786</name>
</gene>
<dbReference type="Proteomes" id="UP001265550">
    <property type="component" value="Unassembled WGS sequence"/>
</dbReference>
<organism evidence="3 4">
    <name type="scientific">Hydrogenophaga laconesensis</name>
    <dbReference type="NCBI Taxonomy" id="1805971"/>
    <lineage>
        <taxon>Bacteria</taxon>
        <taxon>Pseudomonadati</taxon>
        <taxon>Pseudomonadota</taxon>
        <taxon>Betaproteobacteria</taxon>
        <taxon>Burkholderiales</taxon>
        <taxon>Comamonadaceae</taxon>
        <taxon>Hydrogenophaga</taxon>
    </lineage>
</organism>
<feature type="chain" id="PRO_5045920427" description="DUF4124 domain-containing protein" evidence="1">
    <location>
        <begin position="21"/>
        <end position="103"/>
    </location>
</feature>
<keyword evidence="4" id="KW-1185">Reference proteome</keyword>
<evidence type="ECO:0000256" key="1">
    <source>
        <dbReference type="SAM" id="SignalP"/>
    </source>
</evidence>
<accession>A0ABU1VC55</accession>